<sequence length="227" mass="26627">MGESDEEEKARERRRVEEYEREIEGGRSSDEDVSMEPIEEEEERTEQEQLEDLKERDTFAEPIQDQDREKTKKWWKIGHRRTWEPPLKLHNAVSLQTHANVHAVALPSLRLHSGQEYLIKCEIQQIELLGKEIADVHEALFSGMKISKRGRKELERKKELLKLERLKINVNKNAQYQPYGEAKPKDDQFATDVDQWEASQTKHSTFRTGAMDKAELVDGYGYVFDES</sequence>
<comment type="caution">
    <text evidence="3">The sequence shown here is derived from an EMBL/GenBank/DDBJ whole genome shotgun (WGS) entry which is preliminary data.</text>
</comment>
<feature type="compositionally biased region" description="Basic and acidic residues" evidence="2">
    <location>
        <begin position="8"/>
        <end position="30"/>
    </location>
</feature>
<gene>
    <name evidence="3" type="ORF">VKT23_016584</name>
</gene>
<evidence type="ECO:0000256" key="2">
    <source>
        <dbReference type="SAM" id="MobiDB-lite"/>
    </source>
</evidence>
<dbReference type="Proteomes" id="UP001498398">
    <property type="component" value="Unassembled WGS sequence"/>
</dbReference>
<keyword evidence="1" id="KW-0175">Coiled coil</keyword>
<evidence type="ECO:0000256" key="1">
    <source>
        <dbReference type="SAM" id="Coils"/>
    </source>
</evidence>
<dbReference type="EMBL" id="JBANRG010000063">
    <property type="protein sequence ID" value="KAK7441337.1"/>
    <property type="molecule type" value="Genomic_DNA"/>
</dbReference>
<name>A0ABR1IUI9_9AGAR</name>
<reference evidence="3 4" key="1">
    <citation type="submission" date="2024-01" db="EMBL/GenBank/DDBJ databases">
        <title>A draft genome for the cacao thread blight pathogen Marasmiellus scandens.</title>
        <authorList>
            <person name="Baruah I.K."/>
            <person name="Leung J."/>
            <person name="Bukari Y."/>
            <person name="Amoako-Attah I."/>
            <person name="Meinhardt L.W."/>
            <person name="Bailey B.A."/>
            <person name="Cohen S.P."/>
        </authorList>
    </citation>
    <scope>NUCLEOTIDE SEQUENCE [LARGE SCALE GENOMIC DNA]</scope>
    <source>
        <strain evidence="3 4">GH-19</strain>
    </source>
</reference>
<organism evidence="3 4">
    <name type="scientific">Marasmiellus scandens</name>
    <dbReference type="NCBI Taxonomy" id="2682957"/>
    <lineage>
        <taxon>Eukaryota</taxon>
        <taxon>Fungi</taxon>
        <taxon>Dikarya</taxon>
        <taxon>Basidiomycota</taxon>
        <taxon>Agaricomycotina</taxon>
        <taxon>Agaricomycetes</taxon>
        <taxon>Agaricomycetidae</taxon>
        <taxon>Agaricales</taxon>
        <taxon>Marasmiineae</taxon>
        <taxon>Omphalotaceae</taxon>
        <taxon>Marasmiellus</taxon>
    </lineage>
</organism>
<proteinExistence type="predicted"/>
<feature type="region of interest" description="Disordered" evidence="2">
    <location>
        <begin position="1"/>
        <end position="66"/>
    </location>
</feature>
<accession>A0ABR1IUI9</accession>
<evidence type="ECO:0000313" key="3">
    <source>
        <dbReference type="EMBL" id="KAK7441337.1"/>
    </source>
</evidence>
<feature type="compositionally biased region" description="Acidic residues" evidence="2">
    <location>
        <begin position="31"/>
        <end position="50"/>
    </location>
</feature>
<feature type="coiled-coil region" evidence="1">
    <location>
        <begin position="144"/>
        <end position="171"/>
    </location>
</feature>
<keyword evidence="4" id="KW-1185">Reference proteome</keyword>
<protein>
    <submittedName>
        <fullName evidence="3">Uncharacterized protein</fullName>
    </submittedName>
</protein>
<feature type="compositionally biased region" description="Basic and acidic residues" evidence="2">
    <location>
        <begin position="51"/>
        <end position="66"/>
    </location>
</feature>
<evidence type="ECO:0000313" key="4">
    <source>
        <dbReference type="Proteomes" id="UP001498398"/>
    </source>
</evidence>